<dbReference type="STRING" id="246404.A0A507FHP3"/>
<dbReference type="GO" id="GO:0005525">
    <property type="term" value="F:GTP binding"/>
    <property type="evidence" value="ECO:0007669"/>
    <property type="project" value="UniProtKB-KW"/>
</dbReference>
<dbReference type="Gene3D" id="2.160.10.10">
    <property type="entry name" value="Hexapeptide repeat proteins"/>
    <property type="match status" value="1"/>
</dbReference>
<dbReference type="Proteomes" id="UP000320333">
    <property type="component" value="Unassembled WGS sequence"/>
</dbReference>
<evidence type="ECO:0000259" key="5">
    <source>
        <dbReference type="Pfam" id="PF00483"/>
    </source>
</evidence>
<evidence type="ECO:0000313" key="8">
    <source>
        <dbReference type="Proteomes" id="UP000320333"/>
    </source>
</evidence>
<dbReference type="PANTHER" id="PTHR22572">
    <property type="entry name" value="SUGAR-1-PHOSPHATE GUANYL TRANSFERASE"/>
    <property type="match status" value="1"/>
</dbReference>
<dbReference type="Gene3D" id="3.90.550.10">
    <property type="entry name" value="Spore Coat Polysaccharide Biosynthesis Protein SpsA, Chain A"/>
    <property type="match status" value="1"/>
</dbReference>
<sequence>MPAFLQPPATPSSPAQLFPIAGSPMIYHHINALAKVQGMKEILLVGFFEKEVFDGFLAQVQMEFNFISIRYLREYQSLGTGGGLYHFRDEILRGNPDRFFVLNADIACSFPLEGMLAFESQKNAVGILMGIKVDRKQVTKYGCIVLNQETAEVLHFVEKPETVLSDVISCGIYLFSKEIFTVMGEAIESARAKALEDGVYDVAPISDSRPSLLSSGTEERIRLEHDVLSSLATRKKLYCYVGVQGRDFWMQLKTGSSTIPANRLYLQHFKVNQPRRLSQLPTPTSTTLQAPGTPASSGVVQPVYIHPSAIVHPSARIGPNVSVGPRCVIGRGVRVKDSIILDNVEIKNDSCILNSILGWDSRIGAWSRVEGAPGESLQLNATYKGMKIPSACILGRSVTVADEVAIRNCIVLPHKELKTSFHNEILM</sequence>
<comment type="similarity">
    <text evidence="2">Belongs to the transferase hexapeptide repeat family.</text>
</comment>
<dbReference type="InterPro" id="IPR056729">
    <property type="entry name" value="GMPPB_C"/>
</dbReference>
<comment type="caution">
    <text evidence="7">The sequence shown here is derived from an EMBL/GenBank/DDBJ whole genome shotgun (WGS) entry which is preliminary data.</text>
</comment>
<evidence type="ECO:0000313" key="7">
    <source>
        <dbReference type="EMBL" id="TPX74826.1"/>
    </source>
</evidence>
<evidence type="ECO:0000256" key="2">
    <source>
        <dbReference type="ARBA" id="ARBA00007274"/>
    </source>
</evidence>
<dbReference type="AlphaFoldDB" id="A0A507FHP3"/>
<comment type="pathway">
    <text evidence="1">Nucleotide-sugar biosynthesis; GDP-alpha-D-mannose biosynthesis; GDP-alpha-D-mannose from alpha-D-mannose 1-phosphate (GTP route): step 1/1.</text>
</comment>
<dbReference type="InterPro" id="IPR029044">
    <property type="entry name" value="Nucleotide-diphossugar_trans"/>
</dbReference>
<dbReference type="GO" id="GO:0004475">
    <property type="term" value="F:mannose-1-phosphate guanylyltransferase (GTP) activity"/>
    <property type="evidence" value="ECO:0007669"/>
    <property type="project" value="UniProtKB-EC"/>
</dbReference>
<evidence type="ECO:0000256" key="4">
    <source>
        <dbReference type="ARBA" id="ARBA00047343"/>
    </source>
</evidence>
<reference evidence="7 8" key="1">
    <citation type="journal article" date="2019" name="Sci. Rep.">
        <title>Comparative genomics of chytrid fungi reveal insights into the obligate biotrophic and pathogenic lifestyle of Synchytrium endobioticum.</title>
        <authorList>
            <person name="van de Vossenberg B.T.L.H."/>
            <person name="Warris S."/>
            <person name="Nguyen H.D.T."/>
            <person name="van Gent-Pelzer M.P.E."/>
            <person name="Joly D.L."/>
            <person name="van de Geest H.C."/>
            <person name="Bonants P.J.M."/>
            <person name="Smith D.S."/>
            <person name="Levesque C.A."/>
            <person name="van der Lee T.A.J."/>
        </authorList>
    </citation>
    <scope>NUCLEOTIDE SEQUENCE [LARGE SCALE GENOMIC DNA]</scope>
    <source>
        <strain evidence="7 8">CBS 675.73</strain>
    </source>
</reference>
<evidence type="ECO:0000259" key="6">
    <source>
        <dbReference type="Pfam" id="PF25087"/>
    </source>
</evidence>
<dbReference type="EMBL" id="QEAP01000106">
    <property type="protein sequence ID" value="TPX74826.1"/>
    <property type="molecule type" value="Genomic_DNA"/>
</dbReference>
<comment type="catalytic activity">
    <reaction evidence="4">
        <text>alpha-D-mannose 1-phosphate + GTP + H(+) = GDP-alpha-D-mannose + diphosphate</text>
        <dbReference type="Rhea" id="RHEA:15229"/>
        <dbReference type="ChEBI" id="CHEBI:15378"/>
        <dbReference type="ChEBI" id="CHEBI:33019"/>
        <dbReference type="ChEBI" id="CHEBI:37565"/>
        <dbReference type="ChEBI" id="CHEBI:57527"/>
        <dbReference type="ChEBI" id="CHEBI:58409"/>
        <dbReference type="EC" id="2.7.7.13"/>
    </reaction>
</comment>
<dbReference type="InterPro" id="IPR005835">
    <property type="entry name" value="NTP_transferase_dom"/>
</dbReference>
<evidence type="ECO:0000256" key="1">
    <source>
        <dbReference type="ARBA" id="ARBA00004823"/>
    </source>
</evidence>
<feature type="domain" description="Mannose-1-phosphate guanyltransferase C-terminal" evidence="6">
    <location>
        <begin position="300"/>
        <end position="424"/>
    </location>
</feature>
<gene>
    <name evidence="7" type="ORF">CcCBS67573_g03891</name>
</gene>
<dbReference type="Pfam" id="PF00483">
    <property type="entry name" value="NTP_transferase"/>
    <property type="match status" value="1"/>
</dbReference>
<organism evidence="7 8">
    <name type="scientific">Chytriomyces confervae</name>
    <dbReference type="NCBI Taxonomy" id="246404"/>
    <lineage>
        <taxon>Eukaryota</taxon>
        <taxon>Fungi</taxon>
        <taxon>Fungi incertae sedis</taxon>
        <taxon>Chytridiomycota</taxon>
        <taxon>Chytridiomycota incertae sedis</taxon>
        <taxon>Chytridiomycetes</taxon>
        <taxon>Chytridiales</taxon>
        <taxon>Chytriomycetaceae</taxon>
        <taxon>Chytriomyces</taxon>
    </lineage>
</organism>
<dbReference type="EC" id="2.7.7.13" evidence="3"/>
<accession>A0A507FHP3</accession>
<feature type="domain" description="Nucleotidyl transferase" evidence="5">
    <location>
        <begin position="8"/>
        <end position="190"/>
    </location>
</feature>
<dbReference type="OrthoDB" id="285674at2759"/>
<dbReference type="SUPFAM" id="SSF53448">
    <property type="entry name" value="Nucleotide-diphospho-sugar transferases"/>
    <property type="match status" value="1"/>
</dbReference>
<dbReference type="InterPro" id="IPR050486">
    <property type="entry name" value="Mannose-1P_guanyltransferase"/>
</dbReference>
<keyword evidence="8" id="KW-1185">Reference proteome</keyword>
<proteinExistence type="inferred from homology"/>
<dbReference type="Pfam" id="PF25087">
    <property type="entry name" value="GMPPB_C"/>
    <property type="match status" value="1"/>
</dbReference>
<protein>
    <recommendedName>
        <fullName evidence="3">mannose-1-phosphate guanylyltransferase</fullName>
        <ecNumber evidence="3">2.7.7.13</ecNumber>
    </recommendedName>
</protein>
<evidence type="ECO:0000256" key="3">
    <source>
        <dbReference type="ARBA" id="ARBA00012387"/>
    </source>
</evidence>
<name>A0A507FHP3_9FUNG</name>